<dbReference type="PANTHER" id="PTHR46880">
    <property type="entry name" value="RAS-ASSOCIATING DOMAIN-CONTAINING PROTEIN"/>
    <property type="match status" value="1"/>
</dbReference>
<feature type="region of interest" description="Disordered" evidence="1">
    <location>
        <begin position="973"/>
        <end position="992"/>
    </location>
</feature>
<dbReference type="EMBL" id="CP111020">
    <property type="protein sequence ID" value="WAR15743.1"/>
    <property type="molecule type" value="Genomic_DNA"/>
</dbReference>
<keyword evidence="2" id="KW-1133">Transmembrane helix</keyword>
<feature type="region of interest" description="Disordered" evidence="1">
    <location>
        <begin position="153"/>
        <end position="196"/>
    </location>
</feature>
<gene>
    <name evidence="4" type="ORF">MAR_005848</name>
</gene>
<dbReference type="Proteomes" id="UP001164746">
    <property type="component" value="Chromosome 9"/>
</dbReference>
<accession>A0ABY7F4W3</accession>
<dbReference type="InterPro" id="IPR012337">
    <property type="entry name" value="RNaseH-like_sf"/>
</dbReference>
<keyword evidence="5" id="KW-1185">Reference proteome</keyword>
<feature type="compositionally biased region" description="Acidic residues" evidence="1">
    <location>
        <begin position="973"/>
        <end position="986"/>
    </location>
</feature>
<dbReference type="Pfam" id="PF05699">
    <property type="entry name" value="Dimer_Tnp_hAT"/>
    <property type="match status" value="1"/>
</dbReference>
<evidence type="ECO:0000256" key="2">
    <source>
        <dbReference type="SAM" id="Phobius"/>
    </source>
</evidence>
<evidence type="ECO:0000313" key="4">
    <source>
        <dbReference type="EMBL" id="WAR15743.1"/>
    </source>
</evidence>
<dbReference type="SUPFAM" id="SSF53098">
    <property type="entry name" value="Ribonuclease H-like"/>
    <property type="match status" value="1"/>
</dbReference>
<evidence type="ECO:0000259" key="3">
    <source>
        <dbReference type="Pfam" id="PF05699"/>
    </source>
</evidence>
<name>A0ABY7F4W3_MYAAR</name>
<keyword evidence="2" id="KW-0472">Membrane</keyword>
<keyword evidence="2" id="KW-0812">Transmembrane</keyword>
<proteinExistence type="predicted"/>
<dbReference type="PANTHER" id="PTHR46880:SF5">
    <property type="entry name" value="DUF4371 DOMAIN-CONTAINING PROTEIN"/>
    <property type="match status" value="1"/>
</dbReference>
<protein>
    <submittedName>
        <fullName evidence="4">ZN862-like protein</fullName>
    </submittedName>
</protein>
<dbReference type="InterPro" id="IPR008906">
    <property type="entry name" value="HATC_C_dom"/>
</dbReference>
<organism evidence="4 5">
    <name type="scientific">Mya arenaria</name>
    <name type="common">Soft-shell clam</name>
    <dbReference type="NCBI Taxonomy" id="6604"/>
    <lineage>
        <taxon>Eukaryota</taxon>
        <taxon>Metazoa</taxon>
        <taxon>Spiralia</taxon>
        <taxon>Lophotrochozoa</taxon>
        <taxon>Mollusca</taxon>
        <taxon>Bivalvia</taxon>
        <taxon>Autobranchia</taxon>
        <taxon>Heteroconchia</taxon>
        <taxon>Euheterodonta</taxon>
        <taxon>Imparidentia</taxon>
        <taxon>Neoheterodontei</taxon>
        <taxon>Myida</taxon>
        <taxon>Myoidea</taxon>
        <taxon>Myidae</taxon>
        <taxon>Mya</taxon>
    </lineage>
</organism>
<feature type="compositionally biased region" description="Low complexity" evidence="1">
    <location>
        <begin position="161"/>
        <end position="173"/>
    </location>
</feature>
<evidence type="ECO:0000313" key="5">
    <source>
        <dbReference type="Proteomes" id="UP001164746"/>
    </source>
</evidence>
<evidence type="ECO:0000256" key="1">
    <source>
        <dbReference type="SAM" id="MobiDB-lite"/>
    </source>
</evidence>
<feature type="transmembrane region" description="Helical" evidence="2">
    <location>
        <begin position="23"/>
        <end position="43"/>
    </location>
</feature>
<feature type="domain" description="HAT C-terminal dimerisation" evidence="3">
    <location>
        <begin position="820"/>
        <end position="885"/>
    </location>
</feature>
<sequence>MGGVDLHDQFGAKYNIGRCGKKWWRYIFWFILNCCIVNAGILYQQAATRFTNLNFREELLMDLIGGYSKKHRAVVEQLQTPRVADGNQGLHVNVRLPGGKTTCKHHSRFLKTTNTPLVVYGCAVCLVHLCKECHMPYHEADCTGCNLRTDASSHDAGSGGSTPTCSSETTKSSKSTEESLEPGGSCPVRENDAKPACKPSCGPWTGDECREAIENLFDSSKTIHNVFLCSKIDCTSVNLHEQQRLKPKKFQHSWLNKEHWWLCYIEGEGMFCLACRKHDMKHPQNLKEVFAAAPSVRLKGDAIKSHSKSILHAAALESEMLQRASYFQKEINKRSDTQNVILEQAFSSAYFMMSTFIANRQFVPLLNHIEKVYDVDSLKYFGHRSRGAQQEIFETLGQTMKNEVLRKVRAASAFGILTDEVSDVSVAENLVTFIQYFCKETGHVETQFLACQNILESFESADSNAITTLILEELEERGGLDLSSFTGLTSDGASVMVGKRSGVAARLKQVNPLLLNVHCVCHRLALACTDTNHTLKYISNVELLLRQLWQYFQNSPKRMAAYLKIQTQLKSVRLEGKAVKGVTKRLKKACHTRWLSFEASVKAVHEDYEAVLQTLAHFQESDAIASGLLTKMKKLKFIGVIYILRDILPILGDLSRRFQKGYLSFAAIVPAINMTKDRLHNLVADAKPMESLSRDIESFTDMCAEIKMNQNDAKELHTLFEKYVSALVENIDNRFTDSSPVLEAFNVFDPMLVPDSGVEMRSYGHGQIEVLSNHYFKENPDKSDRLKAEWEGMKYHLRDVIKPSMPDSVKSGKEQTETTTEWCLLQLLKNIAVRQLYPNVIYIAEVIASLPVSNAWPERGASTLKALKTRLRNRLSTSMLESLLHICINAPKPSSLEGQQLVKAAVNAWLENRNRRKLPKQSGSATVTAASATSVIDVEDAGVQTDPYMDVSEDVIRTAVDIALKKLSLDEYDAGDSDSDWSDDEDCCSKNL</sequence>
<reference evidence="4" key="1">
    <citation type="submission" date="2022-11" db="EMBL/GenBank/DDBJ databases">
        <title>Centuries of genome instability and evolution in soft-shell clam transmissible cancer (bioRxiv).</title>
        <authorList>
            <person name="Hart S.F.M."/>
            <person name="Yonemitsu M.A."/>
            <person name="Giersch R.M."/>
            <person name="Beal B.F."/>
            <person name="Arriagada G."/>
            <person name="Davis B.W."/>
            <person name="Ostrander E.A."/>
            <person name="Goff S.P."/>
            <person name="Metzger M.J."/>
        </authorList>
    </citation>
    <scope>NUCLEOTIDE SEQUENCE</scope>
    <source>
        <strain evidence="4">MELC-2E11</strain>
        <tissue evidence="4">Siphon/mantle</tissue>
    </source>
</reference>